<evidence type="ECO:0000256" key="6">
    <source>
        <dbReference type="ARBA" id="ARBA00023203"/>
    </source>
</evidence>
<keyword evidence="7" id="KW-0206">Cytoskeleton</keyword>
<keyword evidence="5 8" id="KW-0440">LIM domain</keyword>
<evidence type="ECO:0000256" key="1">
    <source>
        <dbReference type="ARBA" id="ARBA00004245"/>
    </source>
</evidence>
<protein>
    <submittedName>
        <fullName evidence="11">Pollen-specific protein SF3-like</fullName>
    </submittedName>
</protein>
<keyword evidence="3 8" id="KW-0479">Metal-binding</keyword>
<keyword evidence="7" id="KW-0963">Cytoplasm</keyword>
<evidence type="ECO:0000313" key="12">
    <source>
        <dbReference type="Proteomes" id="UP000327157"/>
    </source>
</evidence>
<evidence type="ECO:0000256" key="9">
    <source>
        <dbReference type="SAM" id="MobiDB-lite"/>
    </source>
</evidence>
<comment type="subcellular location">
    <subcellularLocation>
        <location evidence="1">Cytoplasm</location>
        <location evidence="1">Cytoskeleton</location>
    </subcellularLocation>
</comment>
<dbReference type="CDD" id="cd09440">
    <property type="entry name" value="LIM1_SF3"/>
    <property type="match status" value="1"/>
</dbReference>
<proteinExistence type="predicted"/>
<dbReference type="OrthoDB" id="6129702at2759"/>
<evidence type="ECO:0000256" key="3">
    <source>
        <dbReference type="ARBA" id="ARBA00022723"/>
    </source>
</evidence>
<evidence type="ECO:0000313" key="11">
    <source>
        <dbReference type="EMBL" id="KAB2632688.1"/>
    </source>
</evidence>
<dbReference type="EMBL" id="SMOL01000120">
    <property type="protein sequence ID" value="KAB2632688.1"/>
    <property type="molecule type" value="Genomic_DNA"/>
</dbReference>
<evidence type="ECO:0000259" key="10">
    <source>
        <dbReference type="PROSITE" id="PS50023"/>
    </source>
</evidence>
<keyword evidence="4 8" id="KW-0862">Zinc</keyword>
<feature type="domain" description="LIM zinc-binding" evidence="10">
    <location>
        <begin position="102"/>
        <end position="162"/>
    </location>
</feature>
<dbReference type="PROSITE" id="PS50023">
    <property type="entry name" value="LIM_DOMAIN_2"/>
    <property type="match status" value="2"/>
</dbReference>
<dbReference type="Proteomes" id="UP000327157">
    <property type="component" value="Chromosome 6"/>
</dbReference>
<dbReference type="PANTHER" id="PTHR24206">
    <property type="entry name" value="OS06G0237300 PROTEIN"/>
    <property type="match status" value="1"/>
</dbReference>
<dbReference type="SMART" id="SM00132">
    <property type="entry name" value="LIM"/>
    <property type="match status" value="2"/>
</dbReference>
<keyword evidence="6" id="KW-0009">Actin-binding</keyword>
<reference evidence="11 12" key="1">
    <citation type="submission" date="2019-09" db="EMBL/GenBank/DDBJ databases">
        <authorList>
            <person name="Ou C."/>
        </authorList>
    </citation>
    <scope>NUCLEOTIDE SEQUENCE [LARGE SCALE GENOMIC DNA]</scope>
    <source>
        <strain evidence="11">S2</strain>
        <tissue evidence="11">Leaf</tissue>
    </source>
</reference>
<feature type="domain" description="LIM zinc-binding" evidence="10">
    <location>
        <begin position="8"/>
        <end position="68"/>
    </location>
</feature>
<name>A0A5N5HYL7_9ROSA</name>
<dbReference type="Gene3D" id="2.10.110.10">
    <property type="entry name" value="Cysteine Rich Protein"/>
    <property type="match status" value="2"/>
</dbReference>
<sequence>MSFSGTQQKCKACDKTVHFIDQLSADGIAYHKTCFKCSHCNGQLSMSSYSSMDGVLYCKPHFEQLFKETGNFSKKFQTSGKSQNELTRTPSKLSSMFSGTVDKCAVCNKTVYPLEKVTMEGDFYHKSCFRCNHGGCFLSPSNCAALDGILYCKHHFAQLFKEKGSYSHLTKTASLKKNGATLPEPKPEEPQPEPAEETEAKPEAEVAQETQDSAPQEQS</sequence>
<evidence type="ECO:0000256" key="8">
    <source>
        <dbReference type="PROSITE-ProRule" id="PRU00125"/>
    </source>
</evidence>
<dbReference type="GO" id="GO:0051017">
    <property type="term" value="P:actin filament bundle assembly"/>
    <property type="evidence" value="ECO:0007669"/>
    <property type="project" value="UniProtKB-ARBA"/>
</dbReference>
<gene>
    <name evidence="11" type="ORF">D8674_028935</name>
</gene>
<dbReference type="GO" id="GO:0051015">
    <property type="term" value="F:actin filament binding"/>
    <property type="evidence" value="ECO:0007669"/>
    <property type="project" value="UniProtKB-ARBA"/>
</dbReference>
<reference evidence="11 12" key="3">
    <citation type="submission" date="2019-11" db="EMBL/GenBank/DDBJ databases">
        <title>A de novo genome assembly of a pear dwarfing rootstock.</title>
        <authorList>
            <person name="Wang F."/>
            <person name="Wang J."/>
            <person name="Li S."/>
            <person name="Zhang Y."/>
            <person name="Fang M."/>
            <person name="Ma L."/>
            <person name="Zhao Y."/>
            <person name="Jiang S."/>
        </authorList>
    </citation>
    <scope>NUCLEOTIDE SEQUENCE [LARGE SCALE GENOMIC DNA]</scope>
    <source>
        <strain evidence="11">S2</strain>
        <tissue evidence="11">Leaf</tissue>
    </source>
</reference>
<comment type="caution">
    <text evidence="11">The sequence shown here is derived from an EMBL/GenBank/DDBJ whole genome shotgun (WGS) entry which is preliminary data.</text>
</comment>
<evidence type="ECO:0000256" key="7">
    <source>
        <dbReference type="ARBA" id="ARBA00023212"/>
    </source>
</evidence>
<dbReference type="Pfam" id="PF00412">
    <property type="entry name" value="LIM"/>
    <property type="match status" value="2"/>
</dbReference>
<dbReference type="InterPro" id="IPR001781">
    <property type="entry name" value="Znf_LIM"/>
</dbReference>
<evidence type="ECO:0000256" key="5">
    <source>
        <dbReference type="ARBA" id="ARBA00023038"/>
    </source>
</evidence>
<dbReference type="PROSITE" id="PS00478">
    <property type="entry name" value="LIM_DOMAIN_1"/>
    <property type="match status" value="1"/>
</dbReference>
<evidence type="ECO:0000256" key="4">
    <source>
        <dbReference type="ARBA" id="ARBA00022833"/>
    </source>
</evidence>
<dbReference type="FunFam" id="2.10.110.10:FF:000002">
    <property type="entry name" value="LIM domain and actin-binding 1"/>
    <property type="match status" value="2"/>
</dbReference>
<accession>A0A5N5HYL7</accession>
<dbReference type="AlphaFoldDB" id="A0A5N5HYL7"/>
<organism evidence="11 12">
    <name type="scientific">Pyrus ussuriensis x Pyrus communis</name>
    <dbReference type="NCBI Taxonomy" id="2448454"/>
    <lineage>
        <taxon>Eukaryota</taxon>
        <taxon>Viridiplantae</taxon>
        <taxon>Streptophyta</taxon>
        <taxon>Embryophyta</taxon>
        <taxon>Tracheophyta</taxon>
        <taxon>Spermatophyta</taxon>
        <taxon>Magnoliopsida</taxon>
        <taxon>eudicotyledons</taxon>
        <taxon>Gunneridae</taxon>
        <taxon>Pentapetalae</taxon>
        <taxon>rosids</taxon>
        <taxon>fabids</taxon>
        <taxon>Rosales</taxon>
        <taxon>Rosaceae</taxon>
        <taxon>Amygdaloideae</taxon>
        <taxon>Maleae</taxon>
        <taxon>Pyrus</taxon>
    </lineage>
</organism>
<keyword evidence="12" id="KW-1185">Reference proteome</keyword>
<comment type="subunit">
    <text evidence="2">Interacts with F-actin.</text>
</comment>
<feature type="compositionally biased region" description="Polar residues" evidence="9">
    <location>
        <begin position="208"/>
        <end position="219"/>
    </location>
</feature>
<evidence type="ECO:0000256" key="2">
    <source>
        <dbReference type="ARBA" id="ARBA00011385"/>
    </source>
</evidence>
<reference evidence="12" key="2">
    <citation type="submission" date="2019-10" db="EMBL/GenBank/DDBJ databases">
        <title>A de novo genome assembly of a pear dwarfing rootstock.</title>
        <authorList>
            <person name="Wang F."/>
            <person name="Wang J."/>
            <person name="Li S."/>
            <person name="Zhang Y."/>
            <person name="Fang M."/>
            <person name="Ma L."/>
            <person name="Zhao Y."/>
            <person name="Jiang S."/>
        </authorList>
    </citation>
    <scope>NUCLEOTIDE SEQUENCE [LARGE SCALE GENOMIC DNA]</scope>
</reference>
<dbReference type="GO" id="GO:0005856">
    <property type="term" value="C:cytoskeleton"/>
    <property type="evidence" value="ECO:0007669"/>
    <property type="project" value="UniProtKB-SubCell"/>
</dbReference>
<feature type="region of interest" description="Disordered" evidence="9">
    <location>
        <begin position="172"/>
        <end position="219"/>
    </location>
</feature>
<dbReference type="GO" id="GO:0046872">
    <property type="term" value="F:metal ion binding"/>
    <property type="evidence" value="ECO:0007669"/>
    <property type="project" value="UniProtKB-KW"/>
</dbReference>
<dbReference type="SUPFAM" id="SSF57716">
    <property type="entry name" value="Glucocorticoid receptor-like (DNA-binding domain)"/>
    <property type="match status" value="4"/>
</dbReference>